<dbReference type="AlphaFoldDB" id="A0A2H3E879"/>
<dbReference type="InParanoid" id="A0A2H3E879"/>
<protein>
    <recommendedName>
        <fullName evidence="3">Protein kinase domain-containing protein</fullName>
    </recommendedName>
</protein>
<dbReference type="InterPro" id="IPR011009">
    <property type="entry name" value="Kinase-like_dom_sf"/>
</dbReference>
<evidence type="ECO:0000313" key="1">
    <source>
        <dbReference type="EMBL" id="PBK99922.1"/>
    </source>
</evidence>
<proteinExistence type="predicted"/>
<reference evidence="2" key="1">
    <citation type="journal article" date="2017" name="Nat. Ecol. Evol.">
        <title>Genome expansion and lineage-specific genetic innovations in the forest pathogenic fungi Armillaria.</title>
        <authorList>
            <person name="Sipos G."/>
            <person name="Prasanna A.N."/>
            <person name="Walter M.C."/>
            <person name="O'Connor E."/>
            <person name="Balint B."/>
            <person name="Krizsan K."/>
            <person name="Kiss B."/>
            <person name="Hess J."/>
            <person name="Varga T."/>
            <person name="Slot J."/>
            <person name="Riley R."/>
            <person name="Boka B."/>
            <person name="Rigling D."/>
            <person name="Barry K."/>
            <person name="Lee J."/>
            <person name="Mihaltcheva S."/>
            <person name="LaButti K."/>
            <person name="Lipzen A."/>
            <person name="Waldron R."/>
            <person name="Moloney N.M."/>
            <person name="Sperisen C."/>
            <person name="Kredics L."/>
            <person name="Vagvoelgyi C."/>
            <person name="Patrignani A."/>
            <person name="Fitzpatrick D."/>
            <person name="Nagy I."/>
            <person name="Doyle S."/>
            <person name="Anderson J.B."/>
            <person name="Grigoriev I.V."/>
            <person name="Gueldener U."/>
            <person name="Muensterkoetter M."/>
            <person name="Nagy L.G."/>
        </authorList>
    </citation>
    <scope>NUCLEOTIDE SEQUENCE [LARGE SCALE GENOMIC DNA]</scope>
    <source>
        <strain evidence="2">Ar21-2</strain>
    </source>
</reference>
<organism evidence="1 2">
    <name type="scientific">Armillaria gallica</name>
    <name type="common">Bulbous honey fungus</name>
    <name type="synonym">Armillaria bulbosa</name>
    <dbReference type="NCBI Taxonomy" id="47427"/>
    <lineage>
        <taxon>Eukaryota</taxon>
        <taxon>Fungi</taxon>
        <taxon>Dikarya</taxon>
        <taxon>Basidiomycota</taxon>
        <taxon>Agaricomycotina</taxon>
        <taxon>Agaricomycetes</taxon>
        <taxon>Agaricomycetidae</taxon>
        <taxon>Agaricales</taxon>
        <taxon>Marasmiineae</taxon>
        <taxon>Physalacriaceae</taxon>
        <taxon>Armillaria</taxon>
    </lineage>
</organism>
<evidence type="ECO:0008006" key="3">
    <source>
        <dbReference type="Google" id="ProtNLM"/>
    </source>
</evidence>
<dbReference type="OMA" id="SWKEAGM"/>
<dbReference type="STRING" id="47427.A0A2H3E879"/>
<dbReference type="EMBL" id="KZ293647">
    <property type="protein sequence ID" value="PBK99922.1"/>
    <property type="molecule type" value="Genomic_DNA"/>
</dbReference>
<evidence type="ECO:0000313" key="2">
    <source>
        <dbReference type="Proteomes" id="UP000217790"/>
    </source>
</evidence>
<sequence>MYSQRYFEAMNKETHAYQLLSRHQLDNLAPMHYGTFTMPDESWGAVILSDVGDAYHCHSWKEAGMSAQELRTIWKYVNALHSIGLHHHDVEPRNIAKDRNGILRILDFERSSLDDSCPCGELEGLGQFFGSLMEWR</sequence>
<name>A0A2H3E879_ARMGA</name>
<gene>
    <name evidence="1" type="ORF">ARMGADRAFT_1008412</name>
</gene>
<dbReference type="OrthoDB" id="2998079at2759"/>
<dbReference type="SUPFAM" id="SSF56112">
    <property type="entry name" value="Protein kinase-like (PK-like)"/>
    <property type="match status" value="1"/>
</dbReference>
<accession>A0A2H3E879</accession>
<dbReference type="Gene3D" id="1.10.510.10">
    <property type="entry name" value="Transferase(Phosphotransferase) domain 1"/>
    <property type="match status" value="1"/>
</dbReference>
<keyword evidence="2" id="KW-1185">Reference proteome</keyword>
<dbReference type="Proteomes" id="UP000217790">
    <property type="component" value="Unassembled WGS sequence"/>
</dbReference>